<sequence length="148" mass="16288">MLLALSSAISWAVANLLFKLKLKHCNSIQYTTWQMTIGAMGLLVYFLSFEHGESHWGFMPVVYILFAGIVASALAFVMWNHILSRTEASKASISLLLVPVVGVLSGCIFLHEALKIVTLAGIFLVLVGIWFVNSKSNKIESNVMDEAL</sequence>
<evidence type="ECO:0000256" key="6">
    <source>
        <dbReference type="ARBA" id="ARBA00023136"/>
    </source>
</evidence>
<dbReference type="SUPFAM" id="SSF103481">
    <property type="entry name" value="Multidrug resistance efflux transporter EmrE"/>
    <property type="match status" value="1"/>
</dbReference>
<organism evidence="9 10">
    <name type="scientific">Bacillus salipaludis</name>
    <dbReference type="NCBI Taxonomy" id="2547811"/>
    <lineage>
        <taxon>Bacteria</taxon>
        <taxon>Bacillati</taxon>
        <taxon>Bacillota</taxon>
        <taxon>Bacilli</taxon>
        <taxon>Bacillales</taxon>
        <taxon>Bacillaceae</taxon>
        <taxon>Bacillus</taxon>
    </lineage>
</organism>
<evidence type="ECO:0000259" key="8">
    <source>
        <dbReference type="Pfam" id="PF00892"/>
    </source>
</evidence>
<feature type="transmembrane region" description="Helical" evidence="7">
    <location>
        <begin position="30"/>
        <end position="49"/>
    </location>
</feature>
<protein>
    <submittedName>
        <fullName evidence="9">DMT family transporter</fullName>
    </submittedName>
</protein>
<feature type="transmembrane region" description="Helical" evidence="7">
    <location>
        <begin position="61"/>
        <end position="79"/>
    </location>
</feature>
<name>A0AA90R7Q8_9BACI</name>
<comment type="caution">
    <text evidence="9">The sequence shown here is derived from an EMBL/GenBank/DDBJ whole genome shotgun (WGS) entry which is preliminary data.</text>
</comment>
<evidence type="ECO:0000256" key="7">
    <source>
        <dbReference type="SAM" id="Phobius"/>
    </source>
</evidence>
<dbReference type="Gene3D" id="1.10.3730.20">
    <property type="match status" value="1"/>
</dbReference>
<keyword evidence="6 7" id="KW-0472">Membrane</keyword>
<evidence type="ECO:0000256" key="3">
    <source>
        <dbReference type="ARBA" id="ARBA00022475"/>
    </source>
</evidence>
<dbReference type="RefSeq" id="WP_235824942.1">
    <property type="nucleotide sequence ID" value="NZ_JAVGVR010000001.1"/>
</dbReference>
<dbReference type="InterPro" id="IPR050638">
    <property type="entry name" value="AA-Vitamin_Transporters"/>
</dbReference>
<evidence type="ECO:0000313" key="9">
    <source>
        <dbReference type="EMBL" id="MDQ6597753.1"/>
    </source>
</evidence>
<gene>
    <name evidence="9" type="ORF">RCG21_15510</name>
</gene>
<dbReference type="PANTHER" id="PTHR32322">
    <property type="entry name" value="INNER MEMBRANE TRANSPORTER"/>
    <property type="match status" value="1"/>
</dbReference>
<dbReference type="PANTHER" id="PTHR32322:SF18">
    <property type="entry name" value="S-ADENOSYLMETHIONINE_S-ADENOSYLHOMOCYSTEINE TRANSPORTER"/>
    <property type="match status" value="1"/>
</dbReference>
<keyword evidence="4 7" id="KW-0812">Transmembrane</keyword>
<feature type="transmembrane region" description="Helical" evidence="7">
    <location>
        <begin position="91"/>
        <end position="109"/>
    </location>
</feature>
<evidence type="ECO:0000256" key="2">
    <source>
        <dbReference type="ARBA" id="ARBA00007362"/>
    </source>
</evidence>
<keyword evidence="3" id="KW-1003">Cell membrane</keyword>
<feature type="domain" description="EamA" evidence="8">
    <location>
        <begin position="1"/>
        <end position="133"/>
    </location>
</feature>
<evidence type="ECO:0000313" key="10">
    <source>
        <dbReference type="Proteomes" id="UP001178888"/>
    </source>
</evidence>
<comment type="similarity">
    <text evidence="2">Belongs to the EamA transporter family.</text>
</comment>
<dbReference type="GO" id="GO:0005886">
    <property type="term" value="C:plasma membrane"/>
    <property type="evidence" value="ECO:0007669"/>
    <property type="project" value="UniProtKB-SubCell"/>
</dbReference>
<dbReference type="Proteomes" id="UP001178888">
    <property type="component" value="Unassembled WGS sequence"/>
</dbReference>
<evidence type="ECO:0000256" key="4">
    <source>
        <dbReference type="ARBA" id="ARBA00022692"/>
    </source>
</evidence>
<evidence type="ECO:0000256" key="1">
    <source>
        <dbReference type="ARBA" id="ARBA00004651"/>
    </source>
</evidence>
<proteinExistence type="inferred from homology"/>
<keyword evidence="5 7" id="KW-1133">Transmembrane helix</keyword>
<comment type="subcellular location">
    <subcellularLocation>
        <location evidence="1">Cell membrane</location>
        <topology evidence="1">Multi-pass membrane protein</topology>
    </subcellularLocation>
</comment>
<evidence type="ECO:0000256" key="5">
    <source>
        <dbReference type="ARBA" id="ARBA00022989"/>
    </source>
</evidence>
<dbReference type="EMBL" id="JAVGVR010000001">
    <property type="protein sequence ID" value="MDQ6597753.1"/>
    <property type="molecule type" value="Genomic_DNA"/>
</dbReference>
<reference evidence="9" key="1">
    <citation type="submission" date="2023-08" db="EMBL/GenBank/DDBJ databases">
        <title>Nitrogen cycling bacteria in agricultural field soils.</title>
        <authorList>
            <person name="Jang J."/>
        </authorList>
    </citation>
    <scope>NUCLEOTIDE SEQUENCE</scope>
    <source>
        <strain evidence="9">PS3-36</strain>
    </source>
</reference>
<dbReference type="AlphaFoldDB" id="A0AA90R7Q8"/>
<dbReference type="Pfam" id="PF00892">
    <property type="entry name" value="EamA"/>
    <property type="match status" value="1"/>
</dbReference>
<keyword evidence="10" id="KW-1185">Reference proteome</keyword>
<dbReference type="InterPro" id="IPR037185">
    <property type="entry name" value="EmrE-like"/>
</dbReference>
<feature type="transmembrane region" description="Helical" evidence="7">
    <location>
        <begin position="116"/>
        <end position="133"/>
    </location>
</feature>
<dbReference type="InterPro" id="IPR000620">
    <property type="entry name" value="EamA_dom"/>
</dbReference>
<accession>A0AA90R7Q8</accession>